<comment type="caution">
    <text evidence="1">The sequence shown here is derived from an EMBL/GenBank/DDBJ whole genome shotgun (WGS) entry which is preliminary data.</text>
</comment>
<proteinExistence type="predicted"/>
<reference evidence="1 2" key="1">
    <citation type="submission" date="2020-08" db="EMBL/GenBank/DDBJ databases">
        <title>Sequencing the genomes of 1000 actinobacteria strains.</title>
        <authorList>
            <person name="Klenk H.-P."/>
        </authorList>
    </citation>
    <scope>NUCLEOTIDE SEQUENCE [LARGE SCALE GENOMIC DNA]</scope>
    <source>
        <strain evidence="1 2">DSM 41654</strain>
    </source>
</reference>
<dbReference type="EMBL" id="JACHJV010000001">
    <property type="protein sequence ID" value="MBB4926168.1"/>
    <property type="molecule type" value="Genomic_DNA"/>
</dbReference>
<gene>
    <name evidence="1" type="ORF">FHR34_005161</name>
</gene>
<protein>
    <submittedName>
        <fullName evidence="1">Uncharacterized protein</fullName>
    </submittedName>
</protein>
<dbReference type="Proteomes" id="UP000540506">
    <property type="component" value="Unassembled WGS sequence"/>
</dbReference>
<name>A0A7W7R6U6_KITKI</name>
<evidence type="ECO:0000313" key="2">
    <source>
        <dbReference type="Proteomes" id="UP000540506"/>
    </source>
</evidence>
<accession>A0A7W7R6U6</accession>
<organism evidence="1 2">
    <name type="scientific">Kitasatospora kifunensis</name>
    <name type="common">Streptomyces kifunensis</name>
    <dbReference type="NCBI Taxonomy" id="58351"/>
    <lineage>
        <taxon>Bacteria</taxon>
        <taxon>Bacillati</taxon>
        <taxon>Actinomycetota</taxon>
        <taxon>Actinomycetes</taxon>
        <taxon>Kitasatosporales</taxon>
        <taxon>Streptomycetaceae</taxon>
        <taxon>Kitasatospora</taxon>
    </lineage>
</organism>
<keyword evidence="2" id="KW-1185">Reference proteome</keyword>
<dbReference type="RefSeq" id="WP_184939085.1">
    <property type="nucleotide sequence ID" value="NZ_JACHJV010000001.1"/>
</dbReference>
<evidence type="ECO:0000313" key="1">
    <source>
        <dbReference type="EMBL" id="MBB4926168.1"/>
    </source>
</evidence>
<dbReference type="AlphaFoldDB" id="A0A7W7R6U6"/>
<sequence>MVALSFAAAAVVGLGAVEAGAISLDLPVRGTGKQCLVPDAAQNLAAQQVTMEPLAPATVAGGCLSYPGSGTLSPNLTGGDMPIQGGVRFTGAGHTLDLTNLVIHTRLGEGYDSADVSQDGAPATNIHLFHFPVAANLVSFTPTTVDTRNIPLSLTAPAVAAFTNAFGASPVAAGDTMFTFDGHAEITNTPGVPTLP</sequence>